<feature type="active site" description="Nucleophile" evidence="10">
    <location>
        <position position="459"/>
    </location>
</feature>
<dbReference type="EC" id="3.2.1.147" evidence="5"/>
<keyword evidence="13" id="KW-1185">Reference proteome</keyword>
<dbReference type="InterPro" id="IPR024738">
    <property type="entry name" value="Hfi1/Tada1"/>
</dbReference>
<dbReference type="PANTHER" id="PTHR10353:SF218">
    <property type="entry name" value="MYROSINASE 1-RELATED"/>
    <property type="match status" value="1"/>
</dbReference>
<dbReference type="CDD" id="cd22933">
    <property type="entry name" value="HFD_HFI1"/>
    <property type="match status" value="1"/>
</dbReference>
<accession>A0ABQ8BXL3</accession>
<sequence>VPSNTNTYIYLLTMKLHGLALIGFLIAVVSCKAIEECRENEPFTCGNTDQLSSKSFPKDFIFGVASAAYQACYKSTIFDVEGGRGRGLNVWDGFTHRYPEKGGSDHGNGDTTCESYTRWQKDIDIIDELNATGYRFSFAWSRIIPKGKVSRGVNKGGIEYYHKLLDGLIAKNITPFVTLYHWDLPQTLQDEYEGFLNRTVIDDFRDYADLCFKEFGGKVKNWITINQLYTVPTRGYAIGTDAPGRCSPAVDERCYGGNSSTEPYIVAHNQLLAHAAAVDVYRRKYKVRVRGFVNRCSLYFQKGKIGPVMITRWFLPFDETDASRDAAERMKEFFLGWFMEPLTKGRYPDIMREIVGSRLPNFTEAEAELVAGSYDFLGLNYYTTQYAQAKPNPVTWANHTAMMDPGAKLTYNNSRGENLGPLFVKDEKNGNAYYYPKGIYYVMDYFKTKYSNPLIYITENGFSTPGEENRDKAIADSKRIDYLCSHLCFLRKVIREKGVNIKGYFAWALGDNYEFCKGFTVRFGLSYVNWTDLNDRNLKDSGKWYQSFINDRTVQSGLEETLDEVLSLPTLTDTPPSVFFHFLTSIEINKNSPELMSLSYWQKEKKYFCKNQSLLLVSKKMGSESDQCSSRFNTMEVKSLIYQKIGHSRANSYFHHLGNFLTSRISKSEFDKLCIKTIGREHVPLHNRLLRSILKNATVANSPPPPRFLKKSDSAFPRKCRSRKFRDRPSPLGPLGKPQSITTTNDESLSKAQRLPMEEGEEVEQSVESRRSPLTALTAPLGVSITGARKFVCRKGETCQNSGELPDAMTLKSRLEKKLEMEGVTLSIDSADVLNSGLDAFITRLIKPCLSLVGQKRVSMSDLRAAMELNPRVLGEDWAIHLEKICSRASDEE</sequence>
<evidence type="ECO:0000256" key="3">
    <source>
        <dbReference type="ARBA" id="ARBA00010838"/>
    </source>
</evidence>
<comment type="catalytic activity">
    <reaction evidence="9">
        <text>a thioglucoside + H2O = a sugar + a thiol.</text>
        <dbReference type="EC" id="3.2.1.147"/>
    </reaction>
</comment>
<feature type="region of interest" description="Disordered" evidence="11">
    <location>
        <begin position="701"/>
        <end position="771"/>
    </location>
</feature>
<dbReference type="Pfam" id="PF00232">
    <property type="entry name" value="Glyco_hydro_1"/>
    <property type="match status" value="1"/>
</dbReference>
<comment type="function">
    <text evidence="1">Degradation of glucosinolates (glucose residue linked by a thioglucoside bound to an amino acid derivative) to glucose, sulfate and any of the products: thiocyanates, isothiocyanates, nitriles, epithionitriles or oxazolidine-2-thiones.</text>
</comment>
<dbReference type="InterPro" id="IPR001360">
    <property type="entry name" value="Glyco_hydro_1"/>
</dbReference>
<comment type="caution">
    <text evidence="12">The sequence shown here is derived from an EMBL/GenBank/DDBJ whole genome shotgun (WGS) entry which is preliminary data.</text>
</comment>
<evidence type="ECO:0000313" key="12">
    <source>
        <dbReference type="EMBL" id="KAH0909113.1"/>
    </source>
</evidence>
<comment type="similarity">
    <text evidence="3">Belongs to the glycosyl hydrolase 1 family.</text>
</comment>
<evidence type="ECO:0000256" key="9">
    <source>
        <dbReference type="ARBA" id="ARBA00034026"/>
    </source>
</evidence>
<evidence type="ECO:0000256" key="7">
    <source>
        <dbReference type="ARBA" id="ARBA00032643"/>
    </source>
</evidence>
<dbReference type="SUPFAM" id="SSF51445">
    <property type="entry name" value="(Trans)glycosidases"/>
    <property type="match status" value="1"/>
</dbReference>
<evidence type="ECO:0000256" key="4">
    <source>
        <dbReference type="ARBA" id="ARBA00011738"/>
    </source>
</evidence>
<keyword evidence="6" id="KW-0926">Vacuole</keyword>
<evidence type="ECO:0000313" key="13">
    <source>
        <dbReference type="Proteomes" id="UP000824890"/>
    </source>
</evidence>
<dbReference type="Proteomes" id="UP000824890">
    <property type="component" value="Unassembled WGS sequence"/>
</dbReference>
<dbReference type="Pfam" id="PF12767">
    <property type="entry name" value="SAGA-Tad1"/>
    <property type="match status" value="1"/>
</dbReference>
<dbReference type="EMBL" id="JAGKQM010000009">
    <property type="protein sequence ID" value="KAH0909113.1"/>
    <property type="molecule type" value="Genomic_DNA"/>
</dbReference>
<reference evidence="12 13" key="1">
    <citation type="submission" date="2021-05" db="EMBL/GenBank/DDBJ databases">
        <title>Genome Assembly of Synthetic Allotetraploid Brassica napus Reveals Homoeologous Exchanges between Subgenomes.</title>
        <authorList>
            <person name="Davis J.T."/>
        </authorList>
    </citation>
    <scope>NUCLEOTIDE SEQUENCE [LARGE SCALE GENOMIC DNA]</scope>
    <source>
        <strain evidence="13">cv. Da-Ae</strain>
        <tissue evidence="12">Seedling</tissue>
    </source>
</reference>
<comment type="subunit">
    <text evidence="4">Homodimer.</text>
</comment>
<proteinExistence type="inferred from homology"/>
<dbReference type="PRINTS" id="PR00131">
    <property type="entry name" value="GLHYDRLASE1"/>
</dbReference>
<comment type="subcellular location">
    <subcellularLocation>
        <location evidence="2">Vacuole</location>
    </subcellularLocation>
</comment>
<feature type="compositionally biased region" description="Polar residues" evidence="11">
    <location>
        <begin position="739"/>
        <end position="751"/>
    </location>
</feature>
<dbReference type="PANTHER" id="PTHR10353">
    <property type="entry name" value="GLYCOSYL HYDROLASE"/>
    <property type="match status" value="1"/>
</dbReference>
<evidence type="ECO:0000256" key="2">
    <source>
        <dbReference type="ARBA" id="ARBA00004116"/>
    </source>
</evidence>
<dbReference type="InterPro" id="IPR018120">
    <property type="entry name" value="Glyco_hydro_1_AS"/>
</dbReference>
<dbReference type="PROSITE" id="PS00572">
    <property type="entry name" value="GLYCOSYL_HYDROL_F1_1"/>
    <property type="match status" value="1"/>
</dbReference>
<evidence type="ECO:0000256" key="10">
    <source>
        <dbReference type="PROSITE-ProRule" id="PRU10055"/>
    </source>
</evidence>
<dbReference type="InterPro" id="IPR017853">
    <property type="entry name" value="GH"/>
</dbReference>
<gene>
    <name evidence="12" type="ORF">HID58_032434</name>
</gene>
<protein>
    <recommendedName>
        <fullName evidence="5">thioglucosidase</fullName>
        <ecNumber evidence="5">3.2.1.147</ecNumber>
    </recommendedName>
    <alternativeName>
        <fullName evidence="7">Sinigrinase</fullName>
    </alternativeName>
    <alternativeName>
        <fullName evidence="8">Thioglucosidase</fullName>
    </alternativeName>
</protein>
<dbReference type="Gene3D" id="3.20.20.80">
    <property type="entry name" value="Glycosidases"/>
    <property type="match status" value="1"/>
</dbReference>
<evidence type="ECO:0000256" key="11">
    <source>
        <dbReference type="SAM" id="MobiDB-lite"/>
    </source>
</evidence>
<evidence type="ECO:0000256" key="1">
    <source>
        <dbReference type="ARBA" id="ARBA00003014"/>
    </source>
</evidence>
<organism evidence="12 13">
    <name type="scientific">Brassica napus</name>
    <name type="common">Rape</name>
    <dbReference type="NCBI Taxonomy" id="3708"/>
    <lineage>
        <taxon>Eukaryota</taxon>
        <taxon>Viridiplantae</taxon>
        <taxon>Streptophyta</taxon>
        <taxon>Embryophyta</taxon>
        <taxon>Tracheophyta</taxon>
        <taxon>Spermatophyta</taxon>
        <taxon>Magnoliopsida</taxon>
        <taxon>eudicotyledons</taxon>
        <taxon>Gunneridae</taxon>
        <taxon>Pentapetalae</taxon>
        <taxon>rosids</taxon>
        <taxon>malvids</taxon>
        <taxon>Brassicales</taxon>
        <taxon>Brassicaceae</taxon>
        <taxon>Brassiceae</taxon>
        <taxon>Brassica</taxon>
    </lineage>
</organism>
<evidence type="ECO:0000256" key="5">
    <source>
        <dbReference type="ARBA" id="ARBA00012250"/>
    </source>
</evidence>
<feature type="non-terminal residue" evidence="12">
    <location>
        <position position="1"/>
    </location>
</feature>
<evidence type="ECO:0000256" key="6">
    <source>
        <dbReference type="ARBA" id="ARBA00022554"/>
    </source>
</evidence>
<evidence type="ECO:0000256" key="8">
    <source>
        <dbReference type="ARBA" id="ARBA00032797"/>
    </source>
</evidence>
<name>A0ABQ8BXL3_BRANA</name>